<dbReference type="Proteomes" id="UP000507470">
    <property type="component" value="Unassembled WGS sequence"/>
</dbReference>
<dbReference type="InterPro" id="IPR009288">
    <property type="entry name" value="AIG2-like_dom"/>
</dbReference>
<dbReference type="GO" id="GO:0005829">
    <property type="term" value="C:cytosol"/>
    <property type="evidence" value="ECO:0007669"/>
    <property type="project" value="TreeGrafter"/>
</dbReference>
<gene>
    <name evidence="5" type="ORF">MCOR_13042</name>
</gene>
<dbReference type="SUPFAM" id="SSF110857">
    <property type="entry name" value="Gamma-glutamyl cyclotransferase-like"/>
    <property type="match status" value="1"/>
</dbReference>
<keyword evidence="5" id="KW-0012">Acyltransferase</keyword>
<dbReference type="GO" id="GO:0016746">
    <property type="term" value="F:acyltransferase activity"/>
    <property type="evidence" value="ECO:0007669"/>
    <property type="project" value="UniProtKB-KW"/>
</dbReference>
<evidence type="ECO:0000256" key="1">
    <source>
        <dbReference type="ARBA" id="ARBA00008861"/>
    </source>
</evidence>
<dbReference type="EMBL" id="CACVKT020002182">
    <property type="protein sequence ID" value="CAC5376379.1"/>
    <property type="molecule type" value="Genomic_DNA"/>
</dbReference>
<evidence type="ECO:0000313" key="6">
    <source>
        <dbReference type="Proteomes" id="UP000507470"/>
    </source>
</evidence>
<dbReference type="PANTHER" id="PTHR12510">
    <property type="entry name" value="TROPONIN C-AKIN-1 PROTEIN"/>
    <property type="match status" value="1"/>
</dbReference>
<keyword evidence="6" id="KW-1185">Reference proteome</keyword>
<feature type="active site" description="Proton acceptor" evidence="2">
    <location>
        <position position="82"/>
    </location>
</feature>
<dbReference type="InterPro" id="IPR013024">
    <property type="entry name" value="GGCT-like"/>
</dbReference>
<dbReference type="Pfam" id="PF06094">
    <property type="entry name" value="GGACT"/>
    <property type="match status" value="1"/>
</dbReference>
<dbReference type="OrthoDB" id="113620at2759"/>
<protein>
    <recommendedName>
        <fullName evidence="3">Gamma-glutamylcyclotransferase family protein</fullName>
    </recommendedName>
</protein>
<evidence type="ECO:0000256" key="3">
    <source>
        <dbReference type="RuleBase" id="RU367036"/>
    </source>
</evidence>
<keyword evidence="5" id="KW-0808">Transferase</keyword>
<name>A0A6J8AZT1_MYTCO</name>
<dbReference type="AlphaFoldDB" id="A0A6J8AZT1"/>
<dbReference type="PANTHER" id="PTHR12510:SF4">
    <property type="entry name" value="GAMMA-GLUTAMYLAMINECYCLOTRANSFERASE"/>
    <property type="match status" value="1"/>
</dbReference>
<comment type="similarity">
    <text evidence="1 3">Belongs to the gamma-glutamylcyclotransferase family.</text>
</comment>
<evidence type="ECO:0000313" key="5">
    <source>
        <dbReference type="EMBL" id="CAC5376379.1"/>
    </source>
</evidence>
<dbReference type="CDD" id="cd06661">
    <property type="entry name" value="GGCT_like"/>
    <property type="match status" value="1"/>
</dbReference>
<reference evidence="5 6" key="1">
    <citation type="submission" date="2020-06" db="EMBL/GenBank/DDBJ databases">
        <authorList>
            <person name="Li R."/>
            <person name="Bekaert M."/>
        </authorList>
    </citation>
    <scope>NUCLEOTIDE SEQUENCE [LARGE SCALE GENOMIC DNA]</scope>
    <source>
        <strain evidence="6">wild</strain>
    </source>
</reference>
<feature type="domain" description="Gamma-glutamylcyclotransferase AIG2-like" evidence="4">
    <location>
        <begin position="4"/>
        <end position="112"/>
    </location>
</feature>
<dbReference type="Gene3D" id="3.10.490.10">
    <property type="entry name" value="Gamma-glutamyl cyclotransferase-like"/>
    <property type="match status" value="1"/>
</dbReference>
<accession>A0A6J8AZT1</accession>
<dbReference type="GO" id="GO:0061929">
    <property type="term" value="F:gamma-glutamylaminecyclotransferase activity"/>
    <property type="evidence" value="ECO:0007669"/>
    <property type="project" value="InterPro"/>
</dbReference>
<sequence>MIRVFVYGTLKRGQPNHHLIENVVNGKALFIGEGKTVIKYPLIIASRCNMPFLLPVEGTGENINGEVYEVDEDMLKCLDICEDYPNLYDRRPIKVVLNNAITVECICYFLIRFKSQLLDLPFIDNYYSEGPHDKPYLPEQDEEYDDYSEIQEIL</sequence>
<evidence type="ECO:0000256" key="2">
    <source>
        <dbReference type="PIRSR" id="PIRSR639126-1"/>
    </source>
</evidence>
<evidence type="ECO:0000259" key="4">
    <source>
        <dbReference type="Pfam" id="PF06094"/>
    </source>
</evidence>
<organism evidence="5 6">
    <name type="scientific">Mytilus coruscus</name>
    <name type="common">Sea mussel</name>
    <dbReference type="NCBI Taxonomy" id="42192"/>
    <lineage>
        <taxon>Eukaryota</taxon>
        <taxon>Metazoa</taxon>
        <taxon>Spiralia</taxon>
        <taxon>Lophotrochozoa</taxon>
        <taxon>Mollusca</taxon>
        <taxon>Bivalvia</taxon>
        <taxon>Autobranchia</taxon>
        <taxon>Pteriomorphia</taxon>
        <taxon>Mytilida</taxon>
        <taxon>Mytiloidea</taxon>
        <taxon>Mytilidae</taxon>
        <taxon>Mytilinae</taxon>
        <taxon>Mytilus</taxon>
    </lineage>
</organism>
<proteinExistence type="inferred from homology"/>
<dbReference type="InterPro" id="IPR036568">
    <property type="entry name" value="GGCT-like_sf"/>
</dbReference>
<dbReference type="InterPro" id="IPR039126">
    <property type="entry name" value="GGACT"/>
</dbReference>